<sequence>MVKNKQDLRFIKSQQRLYAAFEELLHKKSFDAISVRDICNQSNTSRSGFYLHFEDKYDLVQSISVTSLIMGWKS</sequence>
<dbReference type="PROSITE" id="PS50977">
    <property type="entry name" value="HTH_TETR_2"/>
    <property type="match status" value="1"/>
</dbReference>
<dbReference type="OrthoDB" id="9810250at2"/>
<name>A0A401FI45_9LACO</name>
<proteinExistence type="predicted"/>
<evidence type="ECO:0000313" key="5">
    <source>
        <dbReference type="Proteomes" id="UP000286974"/>
    </source>
</evidence>
<reference evidence="4 5" key="1">
    <citation type="submission" date="2017-11" db="EMBL/GenBank/DDBJ databases">
        <title>Draft Genome Sequence of Lactobacillus curieae NBRC 111893 isolated from Koso, a Japanese sugar-Vegetable Fermented Beverage.</title>
        <authorList>
            <person name="Chiou T.Y."/>
            <person name="Oshima K."/>
            <person name="Suda W."/>
            <person name="Hattori M."/>
            <person name="Takahashi T."/>
        </authorList>
    </citation>
    <scope>NUCLEOTIDE SEQUENCE [LARGE SCALE GENOMIC DNA]</scope>
    <source>
        <strain evidence="4 5">NBRC111893</strain>
    </source>
</reference>
<dbReference type="PANTHER" id="PTHR43479:SF7">
    <property type="entry name" value="TETR-FAMILY TRANSCRIPTIONAL REGULATOR"/>
    <property type="match status" value="1"/>
</dbReference>
<dbReference type="AlphaFoldDB" id="A0A401FI45"/>
<evidence type="ECO:0000313" key="4">
    <source>
        <dbReference type="EMBL" id="GAY71968.1"/>
    </source>
</evidence>
<dbReference type="SUPFAM" id="SSF46689">
    <property type="entry name" value="Homeodomain-like"/>
    <property type="match status" value="1"/>
</dbReference>
<feature type="domain" description="HTH tetR-type" evidence="3">
    <location>
        <begin position="11"/>
        <end position="71"/>
    </location>
</feature>
<dbReference type="InterPro" id="IPR001647">
    <property type="entry name" value="HTH_TetR"/>
</dbReference>
<protein>
    <submittedName>
        <fullName evidence="4">Transcriptional regulator, TetR family</fullName>
    </submittedName>
</protein>
<keyword evidence="1 2" id="KW-0238">DNA-binding</keyword>
<organism evidence="4 5">
    <name type="scientific">Lentilactobacillus kosonis</name>
    <dbReference type="NCBI Taxonomy" id="2810561"/>
    <lineage>
        <taxon>Bacteria</taxon>
        <taxon>Bacillati</taxon>
        <taxon>Bacillota</taxon>
        <taxon>Bacilli</taxon>
        <taxon>Lactobacillales</taxon>
        <taxon>Lactobacillaceae</taxon>
        <taxon>Lentilactobacillus</taxon>
    </lineage>
</organism>
<accession>A0A401FI45</accession>
<comment type="caution">
    <text evidence="4">The sequence shown here is derived from an EMBL/GenBank/DDBJ whole genome shotgun (WGS) entry which is preliminary data.</text>
</comment>
<evidence type="ECO:0000256" key="1">
    <source>
        <dbReference type="ARBA" id="ARBA00023125"/>
    </source>
</evidence>
<dbReference type="InterPro" id="IPR009057">
    <property type="entry name" value="Homeodomain-like_sf"/>
</dbReference>
<dbReference type="EMBL" id="BEXA01000001">
    <property type="protein sequence ID" value="GAY71968.1"/>
    <property type="molecule type" value="Genomic_DNA"/>
</dbReference>
<evidence type="ECO:0000259" key="3">
    <source>
        <dbReference type="PROSITE" id="PS50977"/>
    </source>
</evidence>
<dbReference type="GO" id="GO:0003677">
    <property type="term" value="F:DNA binding"/>
    <property type="evidence" value="ECO:0007669"/>
    <property type="project" value="UniProtKB-UniRule"/>
</dbReference>
<dbReference type="Gene3D" id="1.10.357.10">
    <property type="entry name" value="Tetracycline Repressor, domain 2"/>
    <property type="match status" value="1"/>
</dbReference>
<dbReference type="RefSeq" id="WP_125007577.1">
    <property type="nucleotide sequence ID" value="NZ_BEXA01000001.1"/>
</dbReference>
<evidence type="ECO:0000256" key="2">
    <source>
        <dbReference type="PROSITE-ProRule" id="PRU00335"/>
    </source>
</evidence>
<gene>
    <name evidence="4" type="ORF">NBRC111893_114</name>
</gene>
<dbReference type="PANTHER" id="PTHR43479">
    <property type="entry name" value="ACREF/ENVCD OPERON REPRESSOR-RELATED"/>
    <property type="match status" value="1"/>
</dbReference>
<dbReference type="Proteomes" id="UP000286974">
    <property type="component" value="Unassembled WGS sequence"/>
</dbReference>
<dbReference type="InterPro" id="IPR050624">
    <property type="entry name" value="HTH-type_Tx_Regulator"/>
</dbReference>
<dbReference type="Pfam" id="PF00440">
    <property type="entry name" value="TetR_N"/>
    <property type="match status" value="1"/>
</dbReference>
<feature type="DNA-binding region" description="H-T-H motif" evidence="2">
    <location>
        <begin position="34"/>
        <end position="53"/>
    </location>
</feature>
<keyword evidence="5" id="KW-1185">Reference proteome</keyword>